<feature type="transmembrane region" description="Helical" evidence="5">
    <location>
        <begin position="168"/>
        <end position="190"/>
    </location>
</feature>
<gene>
    <name evidence="8" type="primary">LOC106172464</name>
</gene>
<evidence type="ECO:0000256" key="1">
    <source>
        <dbReference type="ARBA" id="ARBA00004141"/>
    </source>
</evidence>
<dbReference type="GO" id="GO:0016020">
    <property type="term" value="C:membrane"/>
    <property type="evidence" value="ECO:0007669"/>
    <property type="project" value="UniProtKB-SubCell"/>
</dbReference>
<dbReference type="KEGG" id="lak:106172464"/>
<evidence type="ECO:0000256" key="4">
    <source>
        <dbReference type="ARBA" id="ARBA00023136"/>
    </source>
</evidence>
<dbReference type="RefSeq" id="XP_013408650.1">
    <property type="nucleotide sequence ID" value="XM_013553196.1"/>
</dbReference>
<dbReference type="InterPro" id="IPR006634">
    <property type="entry name" value="TLC-dom"/>
</dbReference>
<evidence type="ECO:0000256" key="2">
    <source>
        <dbReference type="ARBA" id="ARBA00022692"/>
    </source>
</evidence>
<name>A0A1S3JE06_LINAN</name>
<protein>
    <submittedName>
        <fullName evidence="8">Uncharacterized protein LOC106172464</fullName>
    </submittedName>
</protein>
<organism evidence="7 8">
    <name type="scientific">Lingula anatina</name>
    <name type="common">Brachiopod</name>
    <name type="synonym">Lingula unguis</name>
    <dbReference type="NCBI Taxonomy" id="7574"/>
    <lineage>
        <taxon>Eukaryota</taxon>
        <taxon>Metazoa</taxon>
        <taxon>Spiralia</taxon>
        <taxon>Lophotrochozoa</taxon>
        <taxon>Brachiopoda</taxon>
        <taxon>Linguliformea</taxon>
        <taxon>Lingulata</taxon>
        <taxon>Lingulida</taxon>
        <taxon>Linguloidea</taxon>
        <taxon>Lingulidae</taxon>
        <taxon>Lingula</taxon>
    </lineage>
</organism>
<keyword evidence="4 5" id="KW-0472">Membrane</keyword>
<keyword evidence="3 5" id="KW-1133">Transmembrane helix</keyword>
<dbReference type="InParanoid" id="A0A1S3JE06"/>
<reference evidence="8" key="1">
    <citation type="submission" date="2025-08" db="UniProtKB">
        <authorList>
            <consortium name="RefSeq"/>
        </authorList>
    </citation>
    <scope>IDENTIFICATION</scope>
    <source>
        <tissue evidence="8">Gonads</tissue>
    </source>
</reference>
<evidence type="ECO:0000313" key="7">
    <source>
        <dbReference type="Proteomes" id="UP000085678"/>
    </source>
</evidence>
<dbReference type="GeneID" id="106172464"/>
<accession>A0A1S3JE06</accession>
<feature type="transmembrane region" description="Helical" evidence="5">
    <location>
        <begin position="67"/>
        <end position="85"/>
    </location>
</feature>
<evidence type="ECO:0000313" key="8">
    <source>
        <dbReference type="RefSeq" id="XP_013408650.1"/>
    </source>
</evidence>
<keyword evidence="7" id="KW-1185">Reference proteome</keyword>
<evidence type="ECO:0000256" key="5">
    <source>
        <dbReference type="SAM" id="Phobius"/>
    </source>
</evidence>
<dbReference type="OrthoDB" id="5978373at2759"/>
<dbReference type="Pfam" id="PF03798">
    <property type="entry name" value="TRAM_LAG1_CLN8"/>
    <property type="match status" value="1"/>
</dbReference>
<comment type="subcellular location">
    <subcellularLocation>
        <location evidence="1">Membrane</location>
        <topology evidence="1">Multi-pass membrane protein</topology>
    </subcellularLocation>
</comment>
<sequence>MLSACQQILAVSATVNLCCLTFFLSRRCLRALGDSFLGEKAGFLRRLSILDEDNGAPISRLISFHSMSWALLIFGIYLATATPVMRHPFVTLNTLLGGNADTNPKVTPTTSYYEDLINVAFAINIGKYVYKLCQDCILVDHVLFKLDSIHHVVTIACYSIFLLFRENMVLGITGLLMEGSPLFVDCAKIMKQGNLEKDSKNAYISLLIASLVMTSMLRLVVPAILLIVSAVTASPFTMHYASLSAFFLSITFFTVLSLWTLKAGAVSLRKAVIVRKMRTFEKALQPVIKNKAPLEEREVIELTNRSSISVVKNDFQYSRAYSNINVNCLDTNDVPQRNLSANKQVNKVNVKLLLQYSRDHQTGLDLQDTAIHLPSASGQENTPAETGVF</sequence>
<dbReference type="AlphaFoldDB" id="A0A1S3JE06"/>
<keyword evidence="2 5" id="KW-0812">Transmembrane</keyword>
<proteinExistence type="predicted"/>
<feature type="transmembrane region" description="Helical" evidence="5">
    <location>
        <begin position="202"/>
        <end position="228"/>
    </location>
</feature>
<evidence type="ECO:0000256" key="3">
    <source>
        <dbReference type="ARBA" id="ARBA00022989"/>
    </source>
</evidence>
<evidence type="ECO:0000259" key="6">
    <source>
        <dbReference type="Pfam" id="PF03798"/>
    </source>
</evidence>
<feature type="transmembrane region" description="Helical" evidence="5">
    <location>
        <begin position="240"/>
        <end position="261"/>
    </location>
</feature>
<feature type="domain" description="TLC" evidence="6">
    <location>
        <begin position="71"/>
        <end position="257"/>
    </location>
</feature>
<dbReference type="Proteomes" id="UP000085678">
    <property type="component" value="Unplaced"/>
</dbReference>
<dbReference type="OMA" id="INIGCYM"/>